<dbReference type="SUPFAM" id="SSF110296">
    <property type="entry name" value="Oligoxyloglucan reducing end-specific cellobiohydrolase"/>
    <property type="match status" value="1"/>
</dbReference>
<evidence type="ECO:0000313" key="3">
    <source>
        <dbReference type="Proteomes" id="UP001271792"/>
    </source>
</evidence>
<feature type="chain" id="PRO_5046079625" evidence="1">
    <location>
        <begin position="17"/>
        <end position="278"/>
    </location>
</feature>
<dbReference type="EMBL" id="JAXAVV010000038">
    <property type="protein sequence ID" value="MDX8056211.1"/>
    <property type="molecule type" value="Genomic_DNA"/>
</dbReference>
<feature type="signal peptide" evidence="1">
    <location>
        <begin position="1"/>
        <end position="16"/>
    </location>
</feature>
<protein>
    <submittedName>
        <fullName evidence="2">Exo-alpha-sialidase</fullName>
    </submittedName>
</protein>
<keyword evidence="1" id="KW-0732">Signal</keyword>
<comment type="caution">
    <text evidence="2">The sequence shown here is derived from an EMBL/GenBank/DDBJ whole genome shotgun (WGS) entry which is preliminary data.</text>
</comment>
<dbReference type="Gene3D" id="2.130.10.10">
    <property type="entry name" value="YVTN repeat-like/Quinoprotein amine dehydrogenase"/>
    <property type="match status" value="1"/>
</dbReference>
<evidence type="ECO:0000256" key="1">
    <source>
        <dbReference type="SAM" id="SignalP"/>
    </source>
</evidence>
<accession>A0ABU4U6K3</accession>
<dbReference type="InterPro" id="IPR054817">
    <property type="entry name" value="Glycosyl_F510_1955-like"/>
</dbReference>
<dbReference type="Proteomes" id="UP001271792">
    <property type="component" value="Unassembled WGS sequence"/>
</dbReference>
<gene>
    <name evidence="2" type="ORF">SK571_43135</name>
</gene>
<organism evidence="2 3">
    <name type="scientific">Lentzea kristufekii</name>
    <dbReference type="NCBI Taxonomy" id="3095430"/>
    <lineage>
        <taxon>Bacteria</taxon>
        <taxon>Bacillati</taxon>
        <taxon>Actinomycetota</taxon>
        <taxon>Actinomycetes</taxon>
        <taxon>Pseudonocardiales</taxon>
        <taxon>Pseudonocardiaceae</taxon>
        <taxon>Lentzea</taxon>
    </lineage>
</organism>
<keyword evidence="3" id="KW-1185">Reference proteome</keyword>
<sequence length="278" mass="29368">MWKLAVPILLFTTACANNTTSTAQDPPAPPATLAHVHGLGINPADGMLYAASHFGVFTVPADKAPERVGDRAQDTMGFVVVGANHFLGSGHPDRLEPDTAPHLGLIESKDAGRTWQTLSLKGAADFHSLEVKHNRVYGYNSQNGQIMVSDNRRDWDSRGRVAMVDFTISPTDPDVILAATEQGVVRSNDGGRTFASTAGSPRLTHLDWSDGDIVIGVASDGIVHVSGDSAATWIARGRIAGTPAALATKGSDVYIATESAIHISTDSGSTFTIRQSLK</sequence>
<dbReference type="InterPro" id="IPR015943">
    <property type="entry name" value="WD40/YVTN_repeat-like_dom_sf"/>
</dbReference>
<dbReference type="PROSITE" id="PS51257">
    <property type="entry name" value="PROKAR_LIPOPROTEIN"/>
    <property type="match status" value="1"/>
</dbReference>
<dbReference type="RefSeq" id="WP_319989891.1">
    <property type="nucleotide sequence ID" value="NZ_JAXAVV010000038.1"/>
</dbReference>
<name>A0ABU4U6K3_9PSEU</name>
<evidence type="ECO:0000313" key="2">
    <source>
        <dbReference type="EMBL" id="MDX8056211.1"/>
    </source>
</evidence>
<dbReference type="NCBIfam" id="NF045728">
    <property type="entry name" value="glycosyl_F510_1955"/>
    <property type="match status" value="1"/>
</dbReference>
<proteinExistence type="predicted"/>
<reference evidence="2 3" key="1">
    <citation type="submission" date="2023-11" db="EMBL/GenBank/DDBJ databases">
        <title>Lentzea sokolovensis, sp. nov., Lentzea kristufkii, sp. nov., and Lentzea miocenensis, sp. nov., rare actinobacteria from Sokolov Coal Basin, Miocene lacustrine sediment, Czech Republic.</title>
        <authorList>
            <person name="Lara A."/>
            <person name="Kotroba L."/>
            <person name="Nouioui I."/>
            <person name="Neumann-Schaal M."/>
            <person name="Mast Y."/>
            <person name="Chronakova A."/>
        </authorList>
    </citation>
    <scope>NUCLEOTIDE SEQUENCE [LARGE SCALE GENOMIC DNA]</scope>
    <source>
        <strain evidence="2 3">BCCO 10_0798</strain>
    </source>
</reference>